<dbReference type="Proteomes" id="UP000184342">
    <property type="component" value="Unassembled WGS sequence"/>
</dbReference>
<dbReference type="EMBL" id="FQYT01000006">
    <property type="protein sequence ID" value="SHI75697.1"/>
    <property type="molecule type" value="Genomic_DNA"/>
</dbReference>
<gene>
    <name evidence="6" type="ORF">SAMN02745691_00783</name>
</gene>
<evidence type="ECO:0000256" key="3">
    <source>
        <dbReference type="ARBA" id="ARBA00023004"/>
    </source>
</evidence>
<dbReference type="PANTHER" id="PTHR11228">
    <property type="entry name" value="RADICAL SAM DOMAIN PROTEIN"/>
    <property type="match status" value="1"/>
</dbReference>
<dbReference type="GO" id="GO:0051536">
    <property type="term" value="F:iron-sulfur cluster binding"/>
    <property type="evidence" value="ECO:0007669"/>
    <property type="project" value="UniProtKB-KW"/>
</dbReference>
<evidence type="ECO:0000313" key="7">
    <source>
        <dbReference type="Proteomes" id="UP000184342"/>
    </source>
</evidence>
<dbReference type="InterPro" id="IPR013785">
    <property type="entry name" value="Aldolase_TIM"/>
</dbReference>
<dbReference type="OrthoDB" id="1854625at2"/>
<dbReference type="InterPro" id="IPR058240">
    <property type="entry name" value="rSAM_sf"/>
</dbReference>
<dbReference type="STRING" id="1122934.SAMN02745691_00783"/>
<evidence type="ECO:0000313" key="6">
    <source>
        <dbReference type="EMBL" id="SHI75697.1"/>
    </source>
</evidence>
<dbReference type="SFLD" id="SFLDG01067">
    <property type="entry name" value="SPASM/twitch_domain_containing"/>
    <property type="match status" value="1"/>
</dbReference>
<organism evidence="6 7">
    <name type="scientific">Parasporobacterium paucivorans DSM 15970</name>
    <dbReference type="NCBI Taxonomy" id="1122934"/>
    <lineage>
        <taxon>Bacteria</taxon>
        <taxon>Bacillati</taxon>
        <taxon>Bacillota</taxon>
        <taxon>Clostridia</taxon>
        <taxon>Lachnospirales</taxon>
        <taxon>Lachnospiraceae</taxon>
        <taxon>Parasporobacterium</taxon>
    </lineage>
</organism>
<keyword evidence="3" id="KW-0408">Iron</keyword>
<dbReference type="InterPro" id="IPR007197">
    <property type="entry name" value="rSAM"/>
</dbReference>
<dbReference type="PANTHER" id="PTHR11228:SF7">
    <property type="entry name" value="PQQA PEPTIDE CYCLASE"/>
    <property type="match status" value="1"/>
</dbReference>
<keyword evidence="4" id="KW-0411">Iron-sulfur</keyword>
<evidence type="ECO:0000259" key="5">
    <source>
        <dbReference type="PROSITE" id="PS51918"/>
    </source>
</evidence>
<keyword evidence="7" id="KW-1185">Reference proteome</keyword>
<dbReference type="SUPFAM" id="SSF102114">
    <property type="entry name" value="Radical SAM enzymes"/>
    <property type="match status" value="1"/>
</dbReference>
<dbReference type="Gene3D" id="3.20.20.70">
    <property type="entry name" value="Aldolase class I"/>
    <property type="match status" value="1"/>
</dbReference>
<dbReference type="PROSITE" id="PS51918">
    <property type="entry name" value="RADICAL_SAM"/>
    <property type="match status" value="1"/>
</dbReference>
<dbReference type="AlphaFoldDB" id="A0A1M6DR48"/>
<reference evidence="6 7" key="1">
    <citation type="submission" date="2016-11" db="EMBL/GenBank/DDBJ databases">
        <authorList>
            <person name="Jaros S."/>
            <person name="Januszkiewicz K."/>
            <person name="Wedrychowicz H."/>
        </authorList>
    </citation>
    <scope>NUCLEOTIDE SEQUENCE [LARGE SCALE GENOMIC DNA]</scope>
    <source>
        <strain evidence="6 7">DSM 15970</strain>
    </source>
</reference>
<evidence type="ECO:0000256" key="4">
    <source>
        <dbReference type="ARBA" id="ARBA00023014"/>
    </source>
</evidence>
<dbReference type="Pfam" id="PF04055">
    <property type="entry name" value="Radical_SAM"/>
    <property type="match status" value="1"/>
</dbReference>
<evidence type="ECO:0000256" key="1">
    <source>
        <dbReference type="ARBA" id="ARBA00022691"/>
    </source>
</evidence>
<sequence length="300" mass="34213">MKKREWMRLSYFGITTVLFHRKVPVIGSIILTDRCNLSCLHCAVNNITSELYPYTRIRADMEGMYADGIRFLLFYGGEPFLWTDDGITLRELVIEAKKMGFLVVNVVTNGTFPLDLPEADLIMVSLDGSRDRHNMIRGDTYDCIIKNIEEAAADNVCLYMAINHINQEDVEAVCETAKKIRNVKCISFNFHTPYPGTEYLGLSRKEKKDCCDRIARLIRGGYPILNLKSALPYVMNNSAKLPCYQCIVVENGSRWTCGRCKDIEGLCKECGFFFATEFSLVFSGNIKVTADMFKTYSKYF</sequence>
<dbReference type="CDD" id="cd01335">
    <property type="entry name" value="Radical_SAM"/>
    <property type="match status" value="1"/>
</dbReference>
<keyword evidence="2" id="KW-0479">Metal-binding</keyword>
<dbReference type="InterPro" id="IPR050377">
    <property type="entry name" value="Radical_SAM_PqqE_MftC-like"/>
</dbReference>
<accession>A0A1M6DR48</accession>
<feature type="domain" description="Radical SAM core" evidence="5">
    <location>
        <begin position="21"/>
        <end position="225"/>
    </location>
</feature>
<proteinExistence type="predicted"/>
<dbReference type="GO" id="GO:0046872">
    <property type="term" value="F:metal ion binding"/>
    <property type="evidence" value="ECO:0007669"/>
    <property type="project" value="UniProtKB-KW"/>
</dbReference>
<dbReference type="GO" id="GO:0003824">
    <property type="term" value="F:catalytic activity"/>
    <property type="evidence" value="ECO:0007669"/>
    <property type="project" value="InterPro"/>
</dbReference>
<protein>
    <submittedName>
        <fullName evidence="6">Radical SAM superfamily enzyme, MoaA/NifB/PqqE/SkfB family</fullName>
    </submittedName>
</protein>
<dbReference type="SFLD" id="SFLDS00029">
    <property type="entry name" value="Radical_SAM"/>
    <property type="match status" value="1"/>
</dbReference>
<keyword evidence="1" id="KW-0949">S-adenosyl-L-methionine</keyword>
<name>A0A1M6DR48_9FIRM</name>
<evidence type="ECO:0000256" key="2">
    <source>
        <dbReference type="ARBA" id="ARBA00022723"/>
    </source>
</evidence>